<proteinExistence type="predicted"/>
<dbReference type="InterPro" id="IPR011333">
    <property type="entry name" value="SKP1/BTB/POZ_sf"/>
</dbReference>
<evidence type="ECO:0000313" key="2">
    <source>
        <dbReference type="Proteomes" id="UP001556367"/>
    </source>
</evidence>
<protein>
    <recommendedName>
        <fullName evidence="3">BTB domain-containing protein</fullName>
    </recommendedName>
</protein>
<organism evidence="1 2">
    <name type="scientific">Hohenbuehelia grisea</name>
    <dbReference type="NCBI Taxonomy" id="104357"/>
    <lineage>
        <taxon>Eukaryota</taxon>
        <taxon>Fungi</taxon>
        <taxon>Dikarya</taxon>
        <taxon>Basidiomycota</taxon>
        <taxon>Agaricomycotina</taxon>
        <taxon>Agaricomycetes</taxon>
        <taxon>Agaricomycetidae</taxon>
        <taxon>Agaricales</taxon>
        <taxon>Pleurotineae</taxon>
        <taxon>Pleurotaceae</taxon>
        <taxon>Hohenbuehelia</taxon>
    </lineage>
</organism>
<name>A0ABR3JHK8_9AGAR</name>
<accession>A0ABR3JHK8</accession>
<evidence type="ECO:0000313" key="1">
    <source>
        <dbReference type="EMBL" id="KAL0955204.1"/>
    </source>
</evidence>
<dbReference type="SUPFAM" id="SSF54695">
    <property type="entry name" value="POZ domain"/>
    <property type="match status" value="1"/>
</dbReference>
<dbReference type="Gene3D" id="3.30.710.10">
    <property type="entry name" value="Potassium Channel Kv1.1, Chain A"/>
    <property type="match status" value="1"/>
</dbReference>
<evidence type="ECO:0008006" key="3">
    <source>
        <dbReference type="Google" id="ProtNLM"/>
    </source>
</evidence>
<dbReference type="CDD" id="cd18186">
    <property type="entry name" value="BTB_POZ_ZBTB_KLHL-like"/>
    <property type="match status" value="1"/>
</dbReference>
<gene>
    <name evidence="1" type="ORF">HGRIS_004108</name>
</gene>
<sequence>MADTSPETDAVQEKLPSGLKKSADFWVEGPGTVIFRVDDTLYSLSRASLVDKSPVFAGMFSLPEFESSEGQSVDSPIVLQGFSAEEWEHLIGTCIVVRWCPPPYPPDKWIALLKLSSLYEITNMARRAEYELLGYGDQDLPAPKRMFLARAFNCPSLVDKAFTSLCSNYYRLSTLDDEAINQIGFQCFVILAKTKEKIEKCRKHIANTPPSFGVQAHTGPGCTEPADMQECWRAWKVGWWELMGRAINLPCAYTPPDDHLKLEGRCPEDYGPGSRGATSLSRACHQAYPGDVSL</sequence>
<reference evidence="2" key="1">
    <citation type="submission" date="2024-06" db="EMBL/GenBank/DDBJ databases">
        <title>Multi-omics analyses provide insights into the biosynthesis of the anticancer antibiotic pleurotin in Hohenbuehelia grisea.</title>
        <authorList>
            <person name="Weaver J.A."/>
            <person name="Alberti F."/>
        </authorList>
    </citation>
    <scope>NUCLEOTIDE SEQUENCE [LARGE SCALE GENOMIC DNA]</scope>
    <source>
        <strain evidence="2">T-177</strain>
    </source>
</reference>
<keyword evidence="2" id="KW-1185">Reference proteome</keyword>
<dbReference type="EMBL" id="JASNQZ010000007">
    <property type="protein sequence ID" value="KAL0955204.1"/>
    <property type="molecule type" value="Genomic_DNA"/>
</dbReference>
<comment type="caution">
    <text evidence="1">The sequence shown here is derived from an EMBL/GenBank/DDBJ whole genome shotgun (WGS) entry which is preliminary data.</text>
</comment>
<dbReference type="Proteomes" id="UP001556367">
    <property type="component" value="Unassembled WGS sequence"/>
</dbReference>